<proteinExistence type="predicted"/>
<evidence type="ECO:0000313" key="1">
    <source>
        <dbReference type="EMBL" id="CAG8664563.1"/>
    </source>
</evidence>
<accession>A0ACA9NMD0</accession>
<comment type="caution">
    <text evidence="1">The sequence shown here is derived from an EMBL/GenBank/DDBJ whole genome shotgun (WGS) entry which is preliminary data.</text>
</comment>
<gene>
    <name evidence="1" type="ORF">SCALOS_LOCUS9156</name>
</gene>
<keyword evidence="2" id="KW-1185">Reference proteome</keyword>
<feature type="non-terminal residue" evidence="1">
    <location>
        <position position="208"/>
    </location>
</feature>
<name>A0ACA9NMD0_9GLOM</name>
<reference evidence="1" key="1">
    <citation type="submission" date="2021-06" db="EMBL/GenBank/DDBJ databases">
        <authorList>
            <person name="Kallberg Y."/>
            <person name="Tangrot J."/>
            <person name="Rosling A."/>
        </authorList>
    </citation>
    <scope>NUCLEOTIDE SEQUENCE</scope>
    <source>
        <strain evidence="1">AU212A</strain>
    </source>
</reference>
<organism evidence="1 2">
    <name type="scientific">Scutellospora calospora</name>
    <dbReference type="NCBI Taxonomy" id="85575"/>
    <lineage>
        <taxon>Eukaryota</taxon>
        <taxon>Fungi</taxon>
        <taxon>Fungi incertae sedis</taxon>
        <taxon>Mucoromycota</taxon>
        <taxon>Glomeromycotina</taxon>
        <taxon>Glomeromycetes</taxon>
        <taxon>Diversisporales</taxon>
        <taxon>Gigasporaceae</taxon>
        <taxon>Scutellospora</taxon>
    </lineage>
</organism>
<evidence type="ECO:0000313" key="2">
    <source>
        <dbReference type="Proteomes" id="UP000789860"/>
    </source>
</evidence>
<sequence length="208" mass="24525">IKLENFTSILDNRETLGNIDNESTLDKEIDKQTTTELLKKISNRKPCDCEAFNAIVHFNEVIFINKHANQSDNIAKLPNQLRFTSKHIKVILLPKVLGQVFKFTPLQIDEILFRNKLFDRFRFELLKLELILDHHKMYDIEILKEQKEITSKLFYGVFDEYVWSKTYPKKAFSSNSYELGRCIGKLNNLEKSRKRMATIAKKKAVWPR</sequence>
<feature type="non-terminal residue" evidence="1">
    <location>
        <position position="1"/>
    </location>
</feature>
<dbReference type="EMBL" id="CAJVPM010027037">
    <property type="protein sequence ID" value="CAG8664563.1"/>
    <property type="molecule type" value="Genomic_DNA"/>
</dbReference>
<protein>
    <submittedName>
        <fullName evidence="1">6354_t:CDS:1</fullName>
    </submittedName>
</protein>
<dbReference type="Proteomes" id="UP000789860">
    <property type="component" value="Unassembled WGS sequence"/>
</dbReference>